<dbReference type="EMBL" id="RBSX01000336">
    <property type="protein sequence ID" value="RMS82512.1"/>
    <property type="molecule type" value="Genomic_DNA"/>
</dbReference>
<name>A0A3M5G766_PSESS</name>
<accession>A0A3M5G766</accession>
<proteinExistence type="predicted"/>
<gene>
    <name evidence="1" type="ORF">ALP58_102681</name>
</gene>
<organism evidence="1 2">
    <name type="scientific">Pseudomonas savastanoi</name>
    <name type="common">Pseudomonas syringae pv. savastanoi</name>
    <dbReference type="NCBI Taxonomy" id="29438"/>
    <lineage>
        <taxon>Bacteria</taxon>
        <taxon>Pseudomonadati</taxon>
        <taxon>Pseudomonadota</taxon>
        <taxon>Gammaproteobacteria</taxon>
        <taxon>Pseudomonadales</taxon>
        <taxon>Pseudomonadaceae</taxon>
        <taxon>Pseudomonas</taxon>
    </lineage>
</organism>
<sequence>MAWLGEAVAAGARKIRACREVGLSLRTLQRWTQTDAIQTDAQTTATRPTPPNALNEAERQTIVTLCNSAEYAHLPPSQIVPRLADQGRYLASEATFYRVLRATGQQQHRGRSCSGLQSKTTVLAISTLLVLRLTATDAALWLTLVASELAFSCVCLHYIAGNSH</sequence>
<reference evidence="1 2" key="1">
    <citation type="submission" date="2018-08" db="EMBL/GenBank/DDBJ databases">
        <title>Recombination of ecologically and evolutionarily significant loci maintains genetic cohesion in the Pseudomonas syringae species complex.</title>
        <authorList>
            <person name="Dillon M."/>
            <person name="Thakur S."/>
            <person name="Almeida R.N.D."/>
            <person name="Weir B.S."/>
            <person name="Guttman D.S."/>
        </authorList>
    </citation>
    <scope>NUCLEOTIDE SEQUENCE [LARGE SCALE GENOMIC DNA]</scope>
    <source>
        <strain evidence="1 2">ICMP 9420</strain>
    </source>
</reference>
<comment type="caution">
    <text evidence="1">The sequence shown here is derived from an EMBL/GenBank/DDBJ whole genome shotgun (WGS) entry which is preliminary data.</text>
</comment>
<dbReference type="Proteomes" id="UP000270430">
    <property type="component" value="Unassembled WGS sequence"/>
</dbReference>
<dbReference type="AlphaFoldDB" id="A0A3M5G766"/>
<evidence type="ECO:0000313" key="1">
    <source>
        <dbReference type="EMBL" id="RMS82512.1"/>
    </source>
</evidence>
<protein>
    <submittedName>
        <fullName evidence="1">Mobile element protein</fullName>
    </submittedName>
</protein>
<evidence type="ECO:0000313" key="2">
    <source>
        <dbReference type="Proteomes" id="UP000270430"/>
    </source>
</evidence>